<evidence type="ECO:0000256" key="6">
    <source>
        <dbReference type="ARBA" id="ARBA00022729"/>
    </source>
</evidence>
<protein>
    <submittedName>
        <fullName evidence="17">HuvS protein</fullName>
    </submittedName>
</protein>
<keyword evidence="3 11" id="KW-0813">Transport</keyword>
<proteinExistence type="inferred from homology"/>
<keyword evidence="9" id="KW-0675">Receptor</keyword>
<evidence type="ECO:0000313" key="17">
    <source>
        <dbReference type="EMBL" id="CAJ14788.1"/>
    </source>
</evidence>
<reference evidence="17" key="1">
    <citation type="journal article" date="2005" name="Appl. Environ. Microbiol.">
        <title>Genetic variability of the heme uptake system among different strains of the fish pathogen Vibrio anguillarum: identification of a new heme receptor.</title>
        <authorList>
            <person name="Mourino S."/>
            <person name="Rodriguez-Ares I."/>
            <person name="Osorio C.R."/>
            <person name="Lemos M.L."/>
        </authorList>
    </citation>
    <scope>NUCLEOTIDE SEQUENCE</scope>
    <source>
        <strain evidence="17">ET-208</strain>
    </source>
</reference>
<dbReference type="InterPro" id="IPR036942">
    <property type="entry name" value="Beta-barrel_TonB_sf"/>
</dbReference>
<comment type="similarity">
    <text evidence="2">Belongs to the TonB-dependent receptor family. Hemoglobin/haptoglobin binding protein subfamily.</text>
</comment>
<dbReference type="InterPro" id="IPR039426">
    <property type="entry name" value="TonB-dep_rcpt-like"/>
</dbReference>
<feature type="domain" description="TonB-dependent receptor plug" evidence="16">
    <location>
        <begin position="48"/>
        <end position="158"/>
    </location>
</feature>
<dbReference type="Gene3D" id="2.170.130.10">
    <property type="entry name" value="TonB-dependent receptor, plug domain"/>
    <property type="match status" value="1"/>
</dbReference>
<keyword evidence="7 12" id="KW-0798">TonB box</keyword>
<evidence type="ECO:0000256" key="1">
    <source>
        <dbReference type="ARBA" id="ARBA00004571"/>
    </source>
</evidence>
<feature type="signal peptide" evidence="14">
    <location>
        <begin position="1"/>
        <end position="28"/>
    </location>
</feature>
<evidence type="ECO:0000259" key="15">
    <source>
        <dbReference type="Pfam" id="PF00593"/>
    </source>
</evidence>
<dbReference type="GO" id="GO:0044718">
    <property type="term" value="P:siderophore transmembrane transport"/>
    <property type="evidence" value="ECO:0007669"/>
    <property type="project" value="TreeGrafter"/>
</dbReference>
<dbReference type="PANTHER" id="PTHR30069:SF29">
    <property type="entry name" value="HEMOGLOBIN AND HEMOGLOBIN-HAPTOGLOBIN-BINDING PROTEIN 1-RELATED"/>
    <property type="match status" value="1"/>
</dbReference>
<dbReference type="NCBIfam" id="TIGR01786">
    <property type="entry name" value="TonB-hemlactrns"/>
    <property type="match status" value="1"/>
</dbReference>
<feature type="region of interest" description="Disordered" evidence="13">
    <location>
        <begin position="216"/>
        <end position="240"/>
    </location>
</feature>
<gene>
    <name evidence="17" type="primary">huvS</name>
</gene>
<evidence type="ECO:0000256" key="4">
    <source>
        <dbReference type="ARBA" id="ARBA00022452"/>
    </source>
</evidence>
<evidence type="ECO:0000256" key="7">
    <source>
        <dbReference type="ARBA" id="ARBA00023077"/>
    </source>
</evidence>
<evidence type="ECO:0000259" key="16">
    <source>
        <dbReference type="Pfam" id="PF07715"/>
    </source>
</evidence>
<feature type="chain" id="PRO_5004218330" evidence="14">
    <location>
        <begin position="29"/>
        <end position="719"/>
    </location>
</feature>
<comment type="subcellular location">
    <subcellularLocation>
        <location evidence="1 11">Cell outer membrane</location>
        <topology evidence="1 11">Multi-pass membrane protein</topology>
    </subcellularLocation>
</comment>
<feature type="domain" description="TonB-dependent receptor-like beta-barrel" evidence="15">
    <location>
        <begin position="248"/>
        <end position="677"/>
    </location>
</feature>
<dbReference type="CDD" id="cd01347">
    <property type="entry name" value="ligand_gated_channel"/>
    <property type="match status" value="1"/>
</dbReference>
<evidence type="ECO:0000256" key="3">
    <source>
        <dbReference type="ARBA" id="ARBA00022448"/>
    </source>
</evidence>
<dbReference type="EMBL" id="AM042548">
    <property type="protein sequence ID" value="CAJ14788.1"/>
    <property type="molecule type" value="Genomic_DNA"/>
</dbReference>
<evidence type="ECO:0000256" key="5">
    <source>
        <dbReference type="ARBA" id="ARBA00022692"/>
    </source>
</evidence>
<accession>Q2WCM6</accession>
<evidence type="ECO:0000256" key="8">
    <source>
        <dbReference type="ARBA" id="ARBA00023136"/>
    </source>
</evidence>
<organism evidence="17">
    <name type="scientific">Vibrio anguillarum</name>
    <name type="common">Listonella anguillarum</name>
    <dbReference type="NCBI Taxonomy" id="55601"/>
    <lineage>
        <taxon>Bacteria</taxon>
        <taxon>Pseudomonadati</taxon>
        <taxon>Pseudomonadota</taxon>
        <taxon>Gammaproteobacteria</taxon>
        <taxon>Vibrionales</taxon>
        <taxon>Vibrionaceae</taxon>
        <taxon>Vibrio</taxon>
    </lineage>
</organism>
<dbReference type="InterPro" id="IPR011276">
    <property type="entry name" value="TonB_haem/Hb_rcpt"/>
</dbReference>
<dbReference type="GO" id="GO:0015232">
    <property type="term" value="F:heme transmembrane transporter activity"/>
    <property type="evidence" value="ECO:0007669"/>
    <property type="project" value="InterPro"/>
</dbReference>
<dbReference type="Pfam" id="PF07715">
    <property type="entry name" value="Plug"/>
    <property type="match status" value="1"/>
</dbReference>
<dbReference type="AlphaFoldDB" id="Q2WCM6"/>
<dbReference type="InterPro" id="IPR010949">
    <property type="entry name" value="TonB_Hb/transfer/lactofer_rcpt"/>
</dbReference>
<keyword evidence="6 14" id="KW-0732">Signal</keyword>
<keyword evidence="10 11" id="KW-0998">Cell outer membrane</keyword>
<dbReference type="InterPro" id="IPR037066">
    <property type="entry name" value="Plug_dom_sf"/>
</dbReference>
<keyword evidence="8 11" id="KW-0472">Membrane</keyword>
<dbReference type="PROSITE" id="PS52016">
    <property type="entry name" value="TONB_DEPENDENT_REC_3"/>
    <property type="match status" value="1"/>
</dbReference>
<evidence type="ECO:0000256" key="13">
    <source>
        <dbReference type="SAM" id="MobiDB-lite"/>
    </source>
</evidence>
<dbReference type="InterPro" id="IPR012910">
    <property type="entry name" value="Plug_dom"/>
</dbReference>
<keyword evidence="5 11" id="KW-0812">Transmembrane</keyword>
<dbReference type="Pfam" id="PF00593">
    <property type="entry name" value="TonB_dep_Rec_b-barrel"/>
    <property type="match status" value="1"/>
</dbReference>
<evidence type="ECO:0000256" key="14">
    <source>
        <dbReference type="SAM" id="SignalP"/>
    </source>
</evidence>
<dbReference type="GO" id="GO:0015344">
    <property type="term" value="F:siderophore uptake transmembrane transporter activity"/>
    <property type="evidence" value="ECO:0007669"/>
    <property type="project" value="TreeGrafter"/>
</dbReference>
<sequence>MNKVITQMYTKTLLSASILLALSPAALAEEVSRFDEVVVSATRTEQSKKDVSSSIESISSSEIAEVMADNIQQALNSTPGVEAEGNGRFGIAGFNIRGMDGSRVKMMVDGVQQPVPYNPGATEQRKYPNAIEIDTLQAIEVNKGASSTLYGSDALGGVVLLRTKNPEDVLVTEGNEQRFGIKSGYTSANEQFKTTLTWAMRQDKLETLLMATYANGSETQTHGSGSEIEGPDRGAQNPADSKLGNLLAKAFYQANDNHRLGLTAEYYNKRYDEDELNYNGYSIMPGFTYTDNYNQDTNERLRVGIEHQWLMNTLLADSLDWSLNFQDSSALAKNYDTTPSNGRRLRERESSDQSIQFDGQLSKAVDLNGNLHEFTYGASYINNDFDLDNTDYKLDAGTSTPGSSGIPDATIVQWGLFLQDQAYFIQDRLILTAGLRYDSFEATPSVDAGYTQSYEANKDSAFTARLGSVFHVNPNLAVFGQISQGFKAPTVYDLYYFYNQGAIIDANPDLKAEKSLSYELGLRGQNDSTNFEITTFYNEYTDFITQSKTGKQGGKDIFTKENLDEVTIYGAEFSSRIDLDKAFNAPQGTYTRLAIAYAEGEDKKTGDALDSVAPLTSNVGLGLDRDQYGALLNVKMVASKTDWQSNTNADAAGYTLIDLTAYYKPMQGLTIRAGLFNALDKKYWLYSDLTGRDATGETFNIDSKSQPGRNWGLNVDYQF</sequence>
<dbReference type="NCBIfam" id="TIGR01785">
    <property type="entry name" value="TonB-hemin"/>
    <property type="match status" value="1"/>
</dbReference>
<keyword evidence="4 11" id="KW-1134">Transmembrane beta strand</keyword>
<evidence type="ECO:0000256" key="11">
    <source>
        <dbReference type="PROSITE-ProRule" id="PRU01360"/>
    </source>
</evidence>
<evidence type="ECO:0000256" key="10">
    <source>
        <dbReference type="ARBA" id="ARBA00023237"/>
    </source>
</evidence>
<evidence type="ECO:0000256" key="2">
    <source>
        <dbReference type="ARBA" id="ARBA00008143"/>
    </source>
</evidence>
<name>Q2WCM6_VIBAN</name>
<evidence type="ECO:0000256" key="12">
    <source>
        <dbReference type="RuleBase" id="RU003357"/>
    </source>
</evidence>
<dbReference type="InterPro" id="IPR000531">
    <property type="entry name" value="Beta-barrel_TonB"/>
</dbReference>
<dbReference type="PANTHER" id="PTHR30069">
    <property type="entry name" value="TONB-DEPENDENT OUTER MEMBRANE RECEPTOR"/>
    <property type="match status" value="1"/>
</dbReference>
<evidence type="ECO:0000256" key="9">
    <source>
        <dbReference type="ARBA" id="ARBA00023170"/>
    </source>
</evidence>
<dbReference type="GO" id="GO:0009279">
    <property type="term" value="C:cell outer membrane"/>
    <property type="evidence" value="ECO:0007669"/>
    <property type="project" value="UniProtKB-SubCell"/>
</dbReference>
<dbReference type="Gene3D" id="2.40.170.20">
    <property type="entry name" value="TonB-dependent receptor, beta-barrel domain"/>
    <property type="match status" value="1"/>
</dbReference>
<dbReference type="SUPFAM" id="SSF56935">
    <property type="entry name" value="Porins"/>
    <property type="match status" value="1"/>
</dbReference>